<dbReference type="InterPro" id="IPR017853">
    <property type="entry name" value="GH"/>
</dbReference>
<dbReference type="InParanoid" id="A0A2V0NXM9"/>
<dbReference type="Gene3D" id="3.20.20.70">
    <property type="entry name" value="Aldolase class I"/>
    <property type="match status" value="1"/>
</dbReference>
<dbReference type="Pfam" id="PF03537">
    <property type="entry name" value="Glyco_hydro_114"/>
    <property type="match status" value="1"/>
</dbReference>
<dbReference type="InterPro" id="IPR004352">
    <property type="entry name" value="GH114_TIM-barrel"/>
</dbReference>
<gene>
    <name evidence="3" type="ORF">Rsub_02429</name>
</gene>
<dbReference type="PANTHER" id="PTHR35273:SF2">
    <property type="entry name" value="ALPHA-GALACTOSIDASE"/>
    <property type="match status" value="1"/>
</dbReference>
<keyword evidence="1" id="KW-0732">Signal</keyword>
<dbReference type="Proteomes" id="UP000247498">
    <property type="component" value="Unassembled WGS sequence"/>
</dbReference>
<dbReference type="InterPro" id="IPR013785">
    <property type="entry name" value="Aldolase_TIM"/>
</dbReference>
<evidence type="ECO:0000313" key="4">
    <source>
        <dbReference type="Proteomes" id="UP000247498"/>
    </source>
</evidence>
<feature type="domain" description="Glycoside-hydrolase family GH114 TIM-barrel" evidence="2">
    <location>
        <begin position="45"/>
        <end position="252"/>
    </location>
</feature>
<reference evidence="3 4" key="1">
    <citation type="journal article" date="2018" name="Sci. Rep.">
        <title>Raphidocelis subcapitata (=Pseudokirchneriella subcapitata) provides an insight into genome evolution and environmental adaptations in the Sphaeropleales.</title>
        <authorList>
            <person name="Suzuki S."/>
            <person name="Yamaguchi H."/>
            <person name="Nakajima N."/>
            <person name="Kawachi M."/>
        </authorList>
    </citation>
    <scope>NUCLEOTIDE SEQUENCE [LARGE SCALE GENOMIC DNA]</scope>
    <source>
        <strain evidence="3 4">NIES-35</strain>
    </source>
</reference>
<dbReference type="OrthoDB" id="2108802at2759"/>
<evidence type="ECO:0000256" key="1">
    <source>
        <dbReference type="SAM" id="SignalP"/>
    </source>
</evidence>
<proteinExistence type="predicted"/>
<organism evidence="3 4">
    <name type="scientific">Raphidocelis subcapitata</name>
    <dbReference type="NCBI Taxonomy" id="307507"/>
    <lineage>
        <taxon>Eukaryota</taxon>
        <taxon>Viridiplantae</taxon>
        <taxon>Chlorophyta</taxon>
        <taxon>core chlorophytes</taxon>
        <taxon>Chlorophyceae</taxon>
        <taxon>CS clade</taxon>
        <taxon>Sphaeropleales</taxon>
        <taxon>Selenastraceae</taxon>
        <taxon>Raphidocelis</taxon>
    </lineage>
</organism>
<dbReference type="STRING" id="307507.A0A2V0NXM9"/>
<dbReference type="SUPFAM" id="SSF51445">
    <property type="entry name" value="(Trans)glycosidases"/>
    <property type="match status" value="1"/>
</dbReference>
<dbReference type="EMBL" id="BDRX01000016">
    <property type="protein sequence ID" value="GBF90323.1"/>
    <property type="molecule type" value="Genomic_DNA"/>
</dbReference>
<feature type="signal peptide" evidence="1">
    <location>
        <begin position="1"/>
        <end position="18"/>
    </location>
</feature>
<evidence type="ECO:0000313" key="3">
    <source>
        <dbReference type="EMBL" id="GBF90323.1"/>
    </source>
</evidence>
<comment type="caution">
    <text evidence="3">The sequence shown here is derived from an EMBL/GenBank/DDBJ whole genome shotgun (WGS) entry which is preliminary data.</text>
</comment>
<sequence>MQLAASLLVLAAPASAWWQPNTAGGPITFDYLLGVDPFIPSKHIKAGIQVYFLDGNNTSPESVAAIHAAGAKAVCYFSAGSWEMDRPDAGLFPPSVIGNTMNGWAREKWLNISSPLIRPIMKARMKECQAKGFDGVDPDNVDVWTNKQEAGFPQLTGMDQFKYNSWLSSTAHGLGLAAGLKNDLDQVKSLEPKFDFFVNEQCGEFEECGKYLPAKLVSKPLFNVEYNAQGFIRSCRCQSKLGLQSIKKTLDLVIGMSKCSATYLNNNCPFA</sequence>
<feature type="chain" id="PRO_5015852486" description="Glycoside-hydrolase family GH114 TIM-barrel domain-containing protein" evidence="1">
    <location>
        <begin position="19"/>
        <end position="271"/>
    </location>
</feature>
<name>A0A2V0NXM9_9CHLO</name>
<accession>A0A2V0NXM9</accession>
<evidence type="ECO:0000259" key="2">
    <source>
        <dbReference type="Pfam" id="PF03537"/>
    </source>
</evidence>
<keyword evidence="4" id="KW-1185">Reference proteome</keyword>
<dbReference type="PANTHER" id="PTHR35273">
    <property type="entry name" value="ALPHA-1,4 POLYGALACTOSAMINIDASE, PUTATIVE (AFU_ORTHOLOGUE AFUA_3G07890)-RELATED"/>
    <property type="match status" value="1"/>
</dbReference>
<dbReference type="AlphaFoldDB" id="A0A2V0NXM9"/>
<protein>
    <recommendedName>
        <fullName evidence="2">Glycoside-hydrolase family GH114 TIM-barrel domain-containing protein</fullName>
    </recommendedName>
</protein>